<dbReference type="Proteomes" id="UP001209878">
    <property type="component" value="Unassembled WGS sequence"/>
</dbReference>
<feature type="transmembrane region" description="Helical" evidence="1">
    <location>
        <begin position="43"/>
        <end position="63"/>
    </location>
</feature>
<name>A0AAD9NJ04_RIDPI</name>
<reference evidence="2" key="1">
    <citation type="journal article" date="2023" name="Mol. Biol. Evol.">
        <title>Third-Generation Sequencing Reveals the Adaptive Role of the Epigenome in Three Deep-Sea Polychaetes.</title>
        <authorList>
            <person name="Perez M."/>
            <person name="Aroh O."/>
            <person name="Sun Y."/>
            <person name="Lan Y."/>
            <person name="Juniper S.K."/>
            <person name="Young C.R."/>
            <person name="Angers B."/>
            <person name="Qian P.Y."/>
        </authorList>
    </citation>
    <scope>NUCLEOTIDE SEQUENCE</scope>
    <source>
        <strain evidence="2">R07B-5</strain>
    </source>
</reference>
<keyword evidence="1" id="KW-1133">Transmembrane helix</keyword>
<comment type="caution">
    <text evidence="2">The sequence shown here is derived from an EMBL/GenBank/DDBJ whole genome shotgun (WGS) entry which is preliminary data.</text>
</comment>
<proteinExistence type="predicted"/>
<evidence type="ECO:0000256" key="1">
    <source>
        <dbReference type="SAM" id="Phobius"/>
    </source>
</evidence>
<sequence>MNGQDRKQKGMLTNVRLEAGSEKSLAAQFHGHFALHRLFQFHFLETFLLEFQFLFVVVCDLWLVGQQMFQFHILFPGALVAWVANIAQLDGADPKVDDEGEGFALLLHPLPVKLVNADGTRTLQGNLKLRVRWL</sequence>
<organism evidence="2 3">
    <name type="scientific">Ridgeia piscesae</name>
    <name type="common">Tubeworm</name>
    <dbReference type="NCBI Taxonomy" id="27915"/>
    <lineage>
        <taxon>Eukaryota</taxon>
        <taxon>Metazoa</taxon>
        <taxon>Spiralia</taxon>
        <taxon>Lophotrochozoa</taxon>
        <taxon>Annelida</taxon>
        <taxon>Polychaeta</taxon>
        <taxon>Sedentaria</taxon>
        <taxon>Canalipalpata</taxon>
        <taxon>Sabellida</taxon>
        <taxon>Siboglinidae</taxon>
        <taxon>Ridgeia</taxon>
    </lineage>
</organism>
<dbReference type="EMBL" id="JAODUO010001022">
    <property type="protein sequence ID" value="KAK2171820.1"/>
    <property type="molecule type" value="Genomic_DNA"/>
</dbReference>
<dbReference type="AlphaFoldDB" id="A0AAD9NJ04"/>
<keyword evidence="1" id="KW-0812">Transmembrane</keyword>
<keyword evidence="3" id="KW-1185">Reference proteome</keyword>
<accession>A0AAD9NJ04</accession>
<evidence type="ECO:0000313" key="2">
    <source>
        <dbReference type="EMBL" id="KAK2171820.1"/>
    </source>
</evidence>
<keyword evidence="1" id="KW-0472">Membrane</keyword>
<gene>
    <name evidence="2" type="ORF">NP493_1022g00000</name>
</gene>
<protein>
    <submittedName>
        <fullName evidence="2">Uncharacterized protein</fullName>
    </submittedName>
</protein>
<evidence type="ECO:0000313" key="3">
    <source>
        <dbReference type="Proteomes" id="UP001209878"/>
    </source>
</evidence>